<keyword evidence="1" id="KW-0732">Signal</keyword>
<dbReference type="Proteomes" id="UP001295469">
    <property type="component" value="Chromosome A08"/>
</dbReference>
<name>A0A817A601_BRANA</name>
<evidence type="ECO:0000313" key="2">
    <source>
        <dbReference type="EMBL" id="CAF2245019.1"/>
    </source>
</evidence>
<dbReference type="PANTHER" id="PTHR48242">
    <property type="entry name" value="BNAA02G09820D PROTEIN"/>
    <property type="match status" value="1"/>
</dbReference>
<reference evidence="2" key="1">
    <citation type="submission" date="2021-01" db="EMBL/GenBank/DDBJ databases">
        <authorList>
            <consortium name="Genoscope - CEA"/>
            <person name="William W."/>
        </authorList>
    </citation>
    <scope>NUCLEOTIDE SEQUENCE</scope>
</reference>
<feature type="signal peptide" evidence="1">
    <location>
        <begin position="1"/>
        <end position="17"/>
    </location>
</feature>
<organism evidence="2">
    <name type="scientific">Brassica napus</name>
    <name type="common">Rape</name>
    <dbReference type="NCBI Taxonomy" id="3708"/>
    <lineage>
        <taxon>Eukaryota</taxon>
        <taxon>Viridiplantae</taxon>
        <taxon>Streptophyta</taxon>
        <taxon>Embryophyta</taxon>
        <taxon>Tracheophyta</taxon>
        <taxon>Spermatophyta</taxon>
        <taxon>Magnoliopsida</taxon>
        <taxon>eudicotyledons</taxon>
        <taxon>Gunneridae</taxon>
        <taxon>Pentapetalae</taxon>
        <taxon>rosids</taxon>
        <taxon>malvids</taxon>
        <taxon>Brassicales</taxon>
        <taxon>Brassicaceae</taxon>
        <taxon>Brassiceae</taxon>
        <taxon>Brassica</taxon>
    </lineage>
</organism>
<feature type="chain" id="PRO_5033065683" evidence="1">
    <location>
        <begin position="18"/>
        <end position="83"/>
    </location>
</feature>
<gene>
    <name evidence="2" type="ORF">DARMORV10_A08P20390.1</name>
</gene>
<dbReference type="EMBL" id="HG994362">
    <property type="protein sequence ID" value="CAF2245019.1"/>
    <property type="molecule type" value="Genomic_DNA"/>
</dbReference>
<protein>
    <submittedName>
        <fullName evidence="2">(rape) hypothetical protein</fullName>
    </submittedName>
</protein>
<sequence>MISVVIITGLLVEYTAALAKLTAGIIPRRQGDSNVVRVGGFVLSCPSPWSTNRSSPIPDFSSHLKSDGGDFSLECLYALSSSL</sequence>
<accession>A0A817A601</accession>
<dbReference type="PANTHER" id="PTHR48242:SF2">
    <property type="entry name" value="(RAPE) HYPOTHETICAL PROTEIN"/>
    <property type="match status" value="1"/>
</dbReference>
<dbReference type="AlphaFoldDB" id="A0A817A601"/>
<proteinExistence type="predicted"/>
<evidence type="ECO:0000256" key="1">
    <source>
        <dbReference type="SAM" id="SignalP"/>
    </source>
</evidence>